<dbReference type="InterPro" id="IPR009050">
    <property type="entry name" value="Globin-like_sf"/>
</dbReference>
<organism evidence="8">
    <name type="scientific">Bactrocera dorsalis</name>
    <name type="common">Oriental fruit fly</name>
    <name type="synonym">Dacus dorsalis</name>
    <dbReference type="NCBI Taxonomy" id="27457"/>
    <lineage>
        <taxon>Eukaryota</taxon>
        <taxon>Metazoa</taxon>
        <taxon>Ecdysozoa</taxon>
        <taxon>Arthropoda</taxon>
        <taxon>Hexapoda</taxon>
        <taxon>Insecta</taxon>
        <taxon>Pterygota</taxon>
        <taxon>Neoptera</taxon>
        <taxon>Endopterygota</taxon>
        <taxon>Diptera</taxon>
        <taxon>Brachycera</taxon>
        <taxon>Muscomorpha</taxon>
        <taxon>Tephritoidea</taxon>
        <taxon>Tephritidae</taxon>
        <taxon>Bactrocera</taxon>
        <taxon>Bactrocera</taxon>
    </lineage>
</organism>
<evidence type="ECO:0000256" key="4">
    <source>
        <dbReference type="ARBA" id="ARBA00022723"/>
    </source>
</evidence>
<dbReference type="Gene3D" id="1.10.490.10">
    <property type="entry name" value="Globins"/>
    <property type="match status" value="1"/>
</dbReference>
<dbReference type="GO" id="GO:0019825">
    <property type="term" value="F:oxygen binding"/>
    <property type="evidence" value="ECO:0007669"/>
    <property type="project" value="InterPro"/>
</dbReference>
<gene>
    <name evidence="8" type="primary">GLB6</name>
</gene>
<name>A0A034WEZ5_BACDO</name>
<keyword evidence="5" id="KW-0408">Iron</keyword>
<dbReference type="InterPro" id="IPR000971">
    <property type="entry name" value="Globin"/>
</dbReference>
<dbReference type="AlphaFoldDB" id="A0A034WEZ5"/>
<dbReference type="InterPro" id="IPR012292">
    <property type="entry name" value="Globin/Proto"/>
</dbReference>
<reference evidence="8" key="1">
    <citation type="journal article" date="2014" name="BMC Genomics">
        <title>Characterizing the developmental transcriptome of the oriental fruit fly, Bactrocera dorsalis (Diptera: Tephritidae) through comparative genomic analysis with Drosophila melanogaster utilizing modENCODE datasets.</title>
        <authorList>
            <person name="Geib S.M."/>
            <person name="Calla B."/>
            <person name="Hall B."/>
            <person name="Hou S."/>
            <person name="Manoukis N.C."/>
        </authorList>
    </citation>
    <scope>NUCLEOTIDE SEQUENCE</scope>
    <source>
        <strain evidence="8">Punador</strain>
    </source>
</reference>
<dbReference type="GO" id="GO:0005344">
    <property type="term" value="F:oxygen carrier activity"/>
    <property type="evidence" value="ECO:0007669"/>
    <property type="project" value="UniProtKB-KW"/>
</dbReference>
<keyword evidence="2 6" id="KW-0349">Heme</keyword>
<dbReference type="PANTHER" id="PTHR47217">
    <property type="entry name" value="GLOBIN-LIKE PROTEIN"/>
    <property type="match status" value="1"/>
</dbReference>
<comment type="similarity">
    <text evidence="6">Belongs to the globin family.</text>
</comment>
<proteinExistence type="inferred from homology"/>
<dbReference type="Pfam" id="PF00042">
    <property type="entry name" value="Globin"/>
    <property type="match status" value="1"/>
</dbReference>
<dbReference type="EMBL" id="GAKP01004811">
    <property type="protein sequence ID" value="JAC54141.1"/>
    <property type="molecule type" value="Transcribed_RNA"/>
</dbReference>
<accession>A0A034WEZ5</accession>
<protein>
    <submittedName>
        <fullName evidence="8">Globin CTT-VI</fullName>
    </submittedName>
</protein>
<dbReference type="SUPFAM" id="SSF46458">
    <property type="entry name" value="Globin-like"/>
    <property type="match status" value="1"/>
</dbReference>
<dbReference type="PROSITE" id="PS01033">
    <property type="entry name" value="GLOBIN"/>
    <property type="match status" value="1"/>
</dbReference>
<evidence type="ECO:0000256" key="6">
    <source>
        <dbReference type="RuleBase" id="RU000356"/>
    </source>
</evidence>
<dbReference type="InterPro" id="IPR044399">
    <property type="entry name" value="Mb-like_M"/>
</dbReference>
<keyword evidence="4" id="KW-0479">Metal-binding</keyword>
<evidence type="ECO:0000256" key="1">
    <source>
        <dbReference type="ARBA" id="ARBA00022448"/>
    </source>
</evidence>
<feature type="domain" description="Globin" evidence="7">
    <location>
        <begin position="2"/>
        <end position="147"/>
    </location>
</feature>
<dbReference type="PANTHER" id="PTHR47217:SF1">
    <property type="entry name" value="GLOBIN-LIKE PROTEIN"/>
    <property type="match status" value="1"/>
</dbReference>
<evidence type="ECO:0000259" key="7">
    <source>
        <dbReference type="PROSITE" id="PS01033"/>
    </source>
</evidence>
<keyword evidence="3 6" id="KW-0561">Oxygen transport</keyword>
<dbReference type="GO" id="GO:0046872">
    <property type="term" value="F:metal ion binding"/>
    <property type="evidence" value="ECO:0007669"/>
    <property type="project" value="UniProtKB-KW"/>
</dbReference>
<evidence type="ECO:0000256" key="3">
    <source>
        <dbReference type="ARBA" id="ARBA00022621"/>
    </source>
</evidence>
<dbReference type="OrthoDB" id="436496at2759"/>
<sequence length="151" mass="17168">MGFSAQEVADIKKSWEVPKANLTDSGAAILVHFVTKYPDNLMHFPFKDVPIVDLNKNERFRSHVTKIMKVFDNSVNVLGADEAQITQIWQDLAKSHVKRQIPEKSYLELRDSILTVLSEAAKLTDAQKASWHKMLDHVYAILFQKMSELGA</sequence>
<dbReference type="CDD" id="cd01040">
    <property type="entry name" value="Mb-like"/>
    <property type="match status" value="1"/>
</dbReference>
<dbReference type="GO" id="GO:0020037">
    <property type="term" value="F:heme binding"/>
    <property type="evidence" value="ECO:0007669"/>
    <property type="project" value="InterPro"/>
</dbReference>
<keyword evidence="1 6" id="KW-0813">Transport</keyword>
<evidence type="ECO:0000313" key="8">
    <source>
        <dbReference type="EMBL" id="JAC54141.1"/>
    </source>
</evidence>
<evidence type="ECO:0000256" key="2">
    <source>
        <dbReference type="ARBA" id="ARBA00022617"/>
    </source>
</evidence>
<evidence type="ECO:0000256" key="5">
    <source>
        <dbReference type="ARBA" id="ARBA00023004"/>
    </source>
</evidence>